<feature type="region of interest" description="Disordered" evidence="4">
    <location>
        <begin position="227"/>
        <end position="364"/>
    </location>
</feature>
<feature type="repeat" description="ANK" evidence="3">
    <location>
        <begin position="551"/>
        <end position="583"/>
    </location>
</feature>
<protein>
    <recommendedName>
        <fullName evidence="7">Ankyrin repeat protein</fullName>
    </recommendedName>
</protein>
<dbReference type="InterPro" id="IPR036770">
    <property type="entry name" value="Ankyrin_rpt-contain_sf"/>
</dbReference>
<proteinExistence type="predicted"/>
<dbReference type="PANTHER" id="PTHR24198">
    <property type="entry name" value="ANKYRIN REPEAT AND PROTEIN KINASE DOMAIN-CONTAINING PROTEIN"/>
    <property type="match status" value="1"/>
</dbReference>
<dbReference type="Proteomes" id="UP001149165">
    <property type="component" value="Unassembled WGS sequence"/>
</dbReference>
<dbReference type="PRINTS" id="PR01415">
    <property type="entry name" value="ANKYRIN"/>
</dbReference>
<reference evidence="5" key="2">
    <citation type="journal article" date="2023" name="IMA Fungus">
        <title>Comparative genomic study of the Penicillium genus elucidates a diverse pangenome and 15 lateral gene transfer events.</title>
        <authorList>
            <person name="Petersen C."/>
            <person name="Sorensen T."/>
            <person name="Nielsen M.R."/>
            <person name="Sondergaard T.E."/>
            <person name="Sorensen J.L."/>
            <person name="Fitzpatrick D.A."/>
            <person name="Frisvad J.C."/>
            <person name="Nielsen K.L."/>
        </authorList>
    </citation>
    <scope>NUCLEOTIDE SEQUENCE</scope>
    <source>
        <strain evidence="5">IBT 30069</strain>
    </source>
</reference>
<name>A0A9W9GD13_9EURO</name>
<dbReference type="Gene3D" id="1.25.40.20">
    <property type="entry name" value="Ankyrin repeat-containing domain"/>
    <property type="match status" value="4"/>
</dbReference>
<evidence type="ECO:0000313" key="5">
    <source>
        <dbReference type="EMBL" id="KAJ5116623.1"/>
    </source>
</evidence>
<feature type="compositionally biased region" description="Polar residues" evidence="4">
    <location>
        <begin position="227"/>
        <end position="249"/>
    </location>
</feature>
<dbReference type="PANTHER" id="PTHR24198:SF165">
    <property type="entry name" value="ANKYRIN REPEAT-CONTAINING PROTEIN-RELATED"/>
    <property type="match status" value="1"/>
</dbReference>
<feature type="repeat" description="ANK" evidence="3">
    <location>
        <begin position="518"/>
        <end position="550"/>
    </location>
</feature>
<feature type="repeat" description="ANK" evidence="3">
    <location>
        <begin position="651"/>
        <end position="674"/>
    </location>
</feature>
<reference evidence="5" key="1">
    <citation type="submission" date="2022-11" db="EMBL/GenBank/DDBJ databases">
        <authorList>
            <person name="Petersen C."/>
        </authorList>
    </citation>
    <scope>NUCLEOTIDE SEQUENCE</scope>
    <source>
        <strain evidence="5">IBT 30069</strain>
    </source>
</reference>
<evidence type="ECO:0000256" key="3">
    <source>
        <dbReference type="PROSITE-ProRule" id="PRU00023"/>
    </source>
</evidence>
<feature type="compositionally biased region" description="Polar residues" evidence="4">
    <location>
        <begin position="1004"/>
        <end position="1022"/>
    </location>
</feature>
<accession>A0A9W9GD13</accession>
<feature type="repeat" description="ANK" evidence="3">
    <location>
        <begin position="685"/>
        <end position="717"/>
    </location>
</feature>
<feature type="compositionally biased region" description="Polar residues" evidence="4">
    <location>
        <begin position="1074"/>
        <end position="1084"/>
    </location>
</feature>
<dbReference type="Pfam" id="PF12796">
    <property type="entry name" value="Ank_2"/>
    <property type="match status" value="4"/>
</dbReference>
<sequence length="1084" mass="118540">MDPVSAFGLFASAIQVLQAVASTASGLRELAEKLQGASFSIHCLIQELSCIKAALTSLKEWLRIHRSGDHGQQFAVLDADLAVAIDGCHGVMQALHEEVFDLVQNVEEPGTFGFTSKMKVVWKDATIRSHKERLQDHVRALQILYGHSLAEQNELLRRATTRQLIEKVASDAATLRSVSLSRAPSQADDMSETGSRVALSNRSLDFNETLIHTPVYQRALRQWPASTVNLNREPSTSPRQPEISISQSPPIDEGYDSFHSGSASWNSPPVPGFGQPFDLLPVPNTPPIPTHSRSFSQTQVPQRPSPVGIRRNASDSKIPPQRQSSSSWKNKLTSSLGRINTKSRMSLRSSLSKSPSSAVSPNTRERWHRFRSNFHTSIDIAKSSSPVSMFIRAAQSGTLEEVEALIERGCDIEERHAESGRNALLVAAHCGREDIVDLLISRGARINVKDGSGETALHLAASRGHWEVIGFLMEEKNLIETPNLKGRTPLRVAAECGERESVQILLENNAQVNARAENEMTALHAVAKRGNSEILQLLVEYGADTQANDGFMMTPLHYACLEGHLDSVKTLIIRNADIEAQGRDRKTPLICAAEAGKTQVVEYLLLKKKASLRSVDDSGRTALHWAAHNGHENAVRLLSDRRGSLDMVDNEGLTALHLAVMQSQYPVVDFFLQRRGVPLDKRCNRGRTALHFACLANSHMITRRLLLSGADIEAPESEHAARAIHISAAQGSMQLLNLLCEKGANLTARNGVGDRALCVASRSGNAEAVQRLLDHGSPLTCKFDSGSREDSPLCLAAMGGHWEAAAVLLRSGASALKKDEAGWQPIRYAAYHGHHDLLELLLTSTNFSDPIKPEVIRMSEKLGFSSDVPLSTQNRIQELLQHSYQVASSNTPQPQTVAATAFETRLPPPVTVQPPTIPDRFEGEAQQPWSAEGQGDINWPGRVYDQYSSAYNRGHISTSPAMATDGYNQPNRCSAISGISPATVESGGGPLYEMHDSSPVELPTSFNTGSTVSRNNSPQPSTMPFHPRTIFPDIDSVLSSRRPSYLEESSDLRHPEHDFSPMSPDDITGFGRMSVSSPHQPTSI</sequence>
<dbReference type="InterPro" id="IPR002110">
    <property type="entry name" value="Ankyrin_rpt"/>
</dbReference>
<dbReference type="EMBL" id="JAPQKH010000001">
    <property type="protein sequence ID" value="KAJ5116623.1"/>
    <property type="molecule type" value="Genomic_DNA"/>
</dbReference>
<feature type="repeat" description="ANK" evidence="3">
    <location>
        <begin position="719"/>
        <end position="751"/>
    </location>
</feature>
<evidence type="ECO:0000256" key="1">
    <source>
        <dbReference type="ARBA" id="ARBA00022737"/>
    </source>
</evidence>
<dbReference type="SUPFAM" id="SSF48403">
    <property type="entry name" value="Ankyrin repeat"/>
    <property type="match status" value="2"/>
</dbReference>
<comment type="caution">
    <text evidence="5">The sequence shown here is derived from an EMBL/GenBank/DDBJ whole genome shotgun (WGS) entry which is preliminary data.</text>
</comment>
<gene>
    <name evidence="5" type="ORF">N7456_000971</name>
</gene>
<dbReference type="AlphaFoldDB" id="A0A9W9GD13"/>
<dbReference type="PROSITE" id="PS50088">
    <property type="entry name" value="ANK_REPEAT"/>
    <property type="match status" value="10"/>
</dbReference>
<dbReference type="Pfam" id="PF13637">
    <property type="entry name" value="Ank_4"/>
    <property type="match status" value="1"/>
</dbReference>
<keyword evidence="6" id="KW-1185">Reference proteome</keyword>
<feature type="compositionally biased region" description="Polar residues" evidence="4">
    <location>
        <begin position="291"/>
        <end position="302"/>
    </location>
</feature>
<keyword evidence="1" id="KW-0677">Repeat</keyword>
<organism evidence="5 6">
    <name type="scientific">Penicillium angulare</name>
    <dbReference type="NCBI Taxonomy" id="116970"/>
    <lineage>
        <taxon>Eukaryota</taxon>
        <taxon>Fungi</taxon>
        <taxon>Dikarya</taxon>
        <taxon>Ascomycota</taxon>
        <taxon>Pezizomycotina</taxon>
        <taxon>Eurotiomycetes</taxon>
        <taxon>Eurotiomycetidae</taxon>
        <taxon>Eurotiales</taxon>
        <taxon>Aspergillaceae</taxon>
        <taxon>Penicillium</taxon>
    </lineage>
</organism>
<feature type="compositionally biased region" description="Basic and acidic residues" evidence="4">
    <location>
        <begin position="1050"/>
        <end position="1059"/>
    </location>
</feature>
<evidence type="ECO:0008006" key="7">
    <source>
        <dbReference type="Google" id="ProtNLM"/>
    </source>
</evidence>
<keyword evidence="2 3" id="KW-0040">ANK repeat</keyword>
<dbReference type="SMART" id="SM00248">
    <property type="entry name" value="ANK"/>
    <property type="match status" value="14"/>
</dbReference>
<evidence type="ECO:0000313" key="6">
    <source>
        <dbReference type="Proteomes" id="UP001149165"/>
    </source>
</evidence>
<feature type="region of interest" description="Disordered" evidence="4">
    <location>
        <begin position="1004"/>
        <end position="1084"/>
    </location>
</feature>
<feature type="repeat" description="ANK" evidence="3">
    <location>
        <begin position="419"/>
        <end position="451"/>
    </location>
</feature>
<feature type="repeat" description="ANK" evidence="3">
    <location>
        <begin position="485"/>
        <end position="517"/>
    </location>
</feature>
<evidence type="ECO:0000256" key="2">
    <source>
        <dbReference type="ARBA" id="ARBA00023043"/>
    </source>
</evidence>
<feature type="repeat" description="ANK" evidence="3">
    <location>
        <begin position="788"/>
        <end position="820"/>
    </location>
</feature>
<feature type="repeat" description="ANK" evidence="3">
    <location>
        <begin position="618"/>
        <end position="650"/>
    </location>
</feature>
<evidence type="ECO:0000256" key="4">
    <source>
        <dbReference type="SAM" id="MobiDB-lite"/>
    </source>
</evidence>
<feature type="repeat" description="ANK" evidence="3">
    <location>
        <begin position="452"/>
        <end position="484"/>
    </location>
</feature>
<feature type="compositionally biased region" description="Low complexity" evidence="4">
    <location>
        <begin position="324"/>
        <end position="361"/>
    </location>
</feature>
<dbReference type="PROSITE" id="PS50297">
    <property type="entry name" value="ANK_REP_REGION"/>
    <property type="match status" value="9"/>
</dbReference>
<dbReference type="OrthoDB" id="194358at2759"/>